<dbReference type="STRING" id="1045855.DSC_07595"/>
<organism evidence="1 2">
    <name type="scientific">Pseudoxanthomonas spadix (strain BD-a59)</name>
    <dbReference type="NCBI Taxonomy" id="1045855"/>
    <lineage>
        <taxon>Bacteria</taxon>
        <taxon>Pseudomonadati</taxon>
        <taxon>Pseudomonadota</taxon>
        <taxon>Gammaproteobacteria</taxon>
        <taxon>Lysobacterales</taxon>
        <taxon>Lysobacteraceae</taxon>
        <taxon>Pseudoxanthomonas</taxon>
    </lineage>
</organism>
<dbReference type="EMBL" id="CP003093">
    <property type="protein sequence ID" value="AER56170.1"/>
    <property type="molecule type" value="Genomic_DNA"/>
</dbReference>
<protein>
    <submittedName>
        <fullName evidence="1">Uncharacterized protein</fullName>
    </submittedName>
</protein>
<accession>G7UTR7</accession>
<dbReference type="AlphaFoldDB" id="G7UTR7"/>
<sequence length="39" mass="4526">MALIDLTRGSIWRRLLDRQAGTWAVREFLSGNILQWPGK</sequence>
<gene>
    <name evidence="1" type="ordered locus">DSC_07595</name>
</gene>
<reference evidence="1 2" key="1">
    <citation type="journal article" date="2012" name="J. Bacteriol.">
        <title>Complete Genome Sequence of the BTEX-Degrading Bacterium Pseudoxanthomonas spadix BD-a59.</title>
        <authorList>
            <person name="Lee S.H."/>
            <person name="Jin H.M."/>
            <person name="Lee H.J."/>
            <person name="Kim J.M."/>
            <person name="Jeon C.O."/>
        </authorList>
    </citation>
    <scope>NUCLEOTIDE SEQUENCE [LARGE SCALE GENOMIC DNA]</scope>
    <source>
        <strain evidence="1 2">BD-a59</strain>
    </source>
</reference>
<proteinExistence type="predicted"/>
<name>G7UTR7_PSEUP</name>
<evidence type="ECO:0000313" key="2">
    <source>
        <dbReference type="Proteomes" id="UP000005870"/>
    </source>
</evidence>
<evidence type="ECO:0000313" key="1">
    <source>
        <dbReference type="EMBL" id="AER56170.1"/>
    </source>
</evidence>
<dbReference type="KEGG" id="psd:DSC_07595"/>
<dbReference type="HOGENOM" id="CLU_3315765_0_0_6"/>
<keyword evidence="2" id="KW-1185">Reference proteome</keyword>
<dbReference type="Proteomes" id="UP000005870">
    <property type="component" value="Chromosome"/>
</dbReference>